<proteinExistence type="predicted"/>
<dbReference type="Pfam" id="PF12802">
    <property type="entry name" value="MarR_2"/>
    <property type="match status" value="1"/>
</dbReference>
<dbReference type="Gene3D" id="1.10.10.10">
    <property type="entry name" value="Winged helix-like DNA-binding domain superfamily/Winged helix DNA-binding domain"/>
    <property type="match status" value="1"/>
</dbReference>
<dbReference type="SMART" id="SM00347">
    <property type="entry name" value="HTH_MARR"/>
    <property type="match status" value="1"/>
</dbReference>
<dbReference type="InterPro" id="IPR036390">
    <property type="entry name" value="WH_DNA-bd_sf"/>
</dbReference>
<dbReference type="Proteomes" id="UP000320531">
    <property type="component" value="Unassembled WGS sequence"/>
</dbReference>
<dbReference type="PANTHER" id="PTHR33164">
    <property type="entry name" value="TRANSCRIPTIONAL REGULATOR, MARR FAMILY"/>
    <property type="match status" value="1"/>
</dbReference>
<evidence type="ECO:0000313" key="3">
    <source>
        <dbReference type="Proteomes" id="UP000320531"/>
    </source>
</evidence>
<dbReference type="PROSITE" id="PS50995">
    <property type="entry name" value="HTH_MARR_2"/>
    <property type="match status" value="1"/>
</dbReference>
<evidence type="ECO:0000259" key="1">
    <source>
        <dbReference type="PROSITE" id="PS50995"/>
    </source>
</evidence>
<dbReference type="SUPFAM" id="SSF46785">
    <property type="entry name" value="Winged helix' DNA-binding domain"/>
    <property type="match status" value="1"/>
</dbReference>
<protein>
    <submittedName>
        <fullName evidence="2">MarR family transcriptional regulator</fullName>
    </submittedName>
</protein>
<organism evidence="2 3">
    <name type="scientific">Corynebacterium aurimucosum</name>
    <dbReference type="NCBI Taxonomy" id="169292"/>
    <lineage>
        <taxon>Bacteria</taxon>
        <taxon>Bacillati</taxon>
        <taxon>Actinomycetota</taxon>
        <taxon>Actinomycetes</taxon>
        <taxon>Mycobacteriales</taxon>
        <taxon>Corynebacteriaceae</taxon>
        <taxon>Corynebacterium</taxon>
    </lineage>
</organism>
<dbReference type="GO" id="GO:0006950">
    <property type="term" value="P:response to stress"/>
    <property type="evidence" value="ECO:0007669"/>
    <property type="project" value="TreeGrafter"/>
</dbReference>
<dbReference type="PANTHER" id="PTHR33164:SF99">
    <property type="entry name" value="MARR FAMILY REGULATORY PROTEIN"/>
    <property type="match status" value="1"/>
</dbReference>
<gene>
    <name evidence="2" type="ORF">FQK23_01050</name>
</gene>
<name>A0A558GLD1_9CORY</name>
<dbReference type="RefSeq" id="WP_070644742.1">
    <property type="nucleotide sequence ID" value="NZ_JAHLMD010000004.1"/>
</dbReference>
<comment type="caution">
    <text evidence="2">The sequence shown here is derived from an EMBL/GenBank/DDBJ whole genome shotgun (WGS) entry which is preliminary data.</text>
</comment>
<reference evidence="2 3" key="1">
    <citation type="submission" date="2019-07" db="EMBL/GenBank/DDBJ databases">
        <title>Draft genome of C. aurimucosum strain 14-2523.</title>
        <authorList>
            <person name="Pacheco L.G.C."/>
            <person name="Aguiar E.R.G.R."/>
            <person name="Navas J."/>
            <person name="Santos C.S."/>
            <person name="Rocha D.J.P.G."/>
        </authorList>
    </citation>
    <scope>NUCLEOTIDE SEQUENCE [LARGE SCALE GENOMIC DNA]</scope>
    <source>
        <strain evidence="2 3">14-2523</strain>
    </source>
</reference>
<dbReference type="InterPro" id="IPR039422">
    <property type="entry name" value="MarR/SlyA-like"/>
</dbReference>
<sequence length="169" mass="19151">MTADTRWLTESEQDLWRHILASIRKINRGMEETLLACSDISAAEFAVLVSLSEAPDHMLRLRELCSELEWDRSRASHQITRMEKRGLVRKEKCAGDARGVEVVMTKAGRERLEAAVPEHVESVRRMVFDHLDPADVPALLRFCKGVLSENNLPGYDGFVPDERLGLHAD</sequence>
<dbReference type="AlphaFoldDB" id="A0A558GLD1"/>
<dbReference type="GO" id="GO:0003700">
    <property type="term" value="F:DNA-binding transcription factor activity"/>
    <property type="evidence" value="ECO:0007669"/>
    <property type="project" value="InterPro"/>
</dbReference>
<accession>A0A558GLD1</accession>
<dbReference type="InterPro" id="IPR000835">
    <property type="entry name" value="HTH_MarR-typ"/>
</dbReference>
<dbReference type="InterPro" id="IPR036388">
    <property type="entry name" value="WH-like_DNA-bd_sf"/>
</dbReference>
<evidence type="ECO:0000313" key="2">
    <source>
        <dbReference type="EMBL" id="TVU57676.1"/>
    </source>
</evidence>
<dbReference type="EMBL" id="VMTY01000002">
    <property type="protein sequence ID" value="TVU57676.1"/>
    <property type="molecule type" value="Genomic_DNA"/>
</dbReference>
<feature type="domain" description="HTH marR-type" evidence="1">
    <location>
        <begin position="12"/>
        <end position="148"/>
    </location>
</feature>